<dbReference type="Proteomes" id="UP001178507">
    <property type="component" value="Unassembled WGS sequence"/>
</dbReference>
<protein>
    <submittedName>
        <fullName evidence="1">Uncharacterized protein</fullName>
    </submittedName>
</protein>
<proteinExistence type="predicted"/>
<organism evidence="1 2">
    <name type="scientific">Effrenium voratum</name>
    <dbReference type="NCBI Taxonomy" id="2562239"/>
    <lineage>
        <taxon>Eukaryota</taxon>
        <taxon>Sar</taxon>
        <taxon>Alveolata</taxon>
        <taxon>Dinophyceae</taxon>
        <taxon>Suessiales</taxon>
        <taxon>Symbiodiniaceae</taxon>
        <taxon>Effrenium</taxon>
    </lineage>
</organism>
<dbReference type="EMBL" id="CAUJNA010003871">
    <property type="protein sequence ID" value="CAJ1411369.1"/>
    <property type="molecule type" value="Genomic_DNA"/>
</dbReference>
<evidence type="ECO:0000313" key="1">
    <source>
        <dbReference type="EMBL" id="CAJ1411369.1"/>
    </source>
</evidence>
<gene>
    <name evidence="1" type="ORF">EVOR1521_LOCUS31963</name>
</gene>
<name>A0AA36JTS4_9DINO</name>
<accession>A0AA36JTS4</accession>
<keyword evidence="2" id="KW-1185">Reference proteome</keyword>
<reference evidence="1" key="1">
    <citation type="submission" date="2023-08" db="EMBL/GenBank/DDBJ databases">
        <authorList>
            <person name="Chen Y."/>
            <person name="Shah S."/>
            <person name="Dougan E. K."/>
            <person name="Thang M."/>
            <person name="Chan C."/>
        </authorList>
    </citation>
    <scope>NUCLEOTIDE SEQUENCE</scope>
</reference>
<comment type="caution">
    <text evidence="1">The sequence shown here is derived from an EMBL/GenBank/DDBJ whole genome shotgun (WGS) entry which is preliminary data.</text>
</comment>
<dbReference type="AlphaFoldDB" id="A0AA36JTS4"/>
<sequence>MGYTVRKDWVNGPNSVFRFVLGSFYEGNFSNYDAFYFMELDAVPVQPWWLEQFVGEALYYPRAAIRGSRYRDTITFSPCATSSATLVTGLVVSTASAQASIFAVS</sequence>
<evidence type="ECO:0000313" key="2">
    <source>
        <dbReference type="Proteomes" id="UP001178507"/>
    </source>
</evidence>